<dbReference type="GO" id="GO:0003676">
    <property type="term" value="F:nucleic acid binding"/>
    <property type="evidence" value="ECO:0007669"/>
    <property type="project" value="InterPro"/>
</dbReference>
<accession>A0AAV4V6F4</accession>
<reference evidence="2 3" key="1">
    <citation type="submission" date="2021-06" db="EMBL/GenBank/DDBJ databases">
        <title>Caerostris darwini draft genome.</title>
        <authorList>
            <person name="Kono N."/>
            <person name="Arakawa K."/>
        </authorList>
    </citation>
    <scope>NUCLEOTIDE SEQUENCE [LARGE SCALE GENOMIC DNA]</scope>
</reference>
<evidence type="ECO:0000313" key="2">
    <source>
        <dbReference type="EMBL" id="GIY65239.1"/>
    </source>
</evidence>
<dbReference type="InterPro" id="IPR036397">
    <property type="entry name" value="RNaseH_sf"/>
</dbReference>
<organism evidence="2 3">
    <name type="scientific">Caerostris darwini</name>
    <dbReference type="NCBI Taxonomy" id="1538125"/>
    <lineage>
        <taxon>Eukaryota</taxon>
        <taxon>Metazoa</taxon>
        <taxon>Ecdysozoa</taxon>
        <taxon>Arthropoda</taxon>
        <taxon>Chelicerata</taxon>
        <taxon>Arachnida</taxon>
        <taxon>Araneae</taxon>
        <taxon>Araneomorphae</taxon>
        <taxon>Entelegynae</taxon>
        <taxon>Araneoidea</taxon>
        <taxon>Araneidae</taxon>
        <taxon>Caerostris</taxon>
    </lineage>
</organism>
<dbReference type="EMBL" id="BPLQ01012408">
    <property type="protein sequence ID" value="GIY65239.1"/>
    <property type="molecule type" value="Genomic_DNA"/>
</dbReference>
<feature type="domain" description="Tc1-like transposase DDE" evidence="1">
    <location>
        <begin position="38"/>
        <end position="80"/>
    </location>
</feature>
<dbReference type="InterPro" id="IPR038717">
    <property type="entry name" value="Tc1-like_DDE_dom"/>
</dbReference>
<name>A0AAV4V6F4_9ARAC</name>
<dbReference type="Gene3D" id="3.30.420.10">
    <property type="entry name" value="Ribonuclease H-like superfamily/Ribonuclease H"/>
    <property type="match status" value="1"/>
</dbReference>
<evidence type="ECO:0000313" key="3">
    <source>
        <dbReference type="Proteomes" id="UP001054837"/>
    </source>
</evidence>
<sequence length="98" mass="11271">MDISPRKRTRISNLSQHTTMTRSAIGVYQQNLASKLTTKFLQEIQKLTVLDWPGYSPDVNLIKNLWNIVKRHVSKMDCSTKSKMIENVKFVCNVSNVC</sequence>
<dbReference type="Proteomes" id="UP001054837">
    <property type="component" value="Unassembled WGS sequence"/>
</dbReference>
<keyword evidence="3" id="KW-1185">Reference proteome</keyword>
<comment type="caution">
    <text evidence="2">The sequence shown here is derived from an EMBL/GenBank/DDBJ whole genome shotgun (WGS) entry which is preliminary data.</text>
</comment>
<protein>
    <recommendedName>
        <fullName evidence="1">Tc1-like transposase DDE domain-containing protein</fullName>
    </recommendedName>
</protein>
<dbReference type="Pfam" id="PF13358">
    <property type="entry name" value="DDE_3"/>
    <property type="match status" value="1"/>
</dbReference>
<proteinExistence type="predicted"/>
<dbReference type="AlphaFoldDB" id="A0AAV4V6F4"/>
<evidence type="ECO:0000259" key="1">
    <source>
        <dbReference type="Pfam" id="PF13358"/>
    </source>
</evidence>
<gene>
    <name evidence="2" type="primary">AVEN_60371_1</name>
    <name evidence="2" type="ORF">CDAR_381701</name>
</gene>